<accession>A0ABR1B639</accession>
<reference evidence="2 3" key="1">
    <citation type="submission" date="2023-09" db="EMBL/GenBank/DDBJ databases">
        <title>Genomes of two closely related lineages of the louse Polyplax serrata with different host specificities.</title>
        <authorList>
            <person name="Martinu J."/>
            <person name="Tarabai H."/>
            <person name="Stefka J."/>
            <person name="Hypsa V."/>
        </authorList>
    </citation>
    <scope>NUCLEOTIDE SEQUENCE [LARGE SCALE GENOMIC DNA]</scope>
    <source>
        <strain evidence="2">98ZLc_SE</strain>
    </source>
</reference>
<dbReference type="EMBL" id="JAWJWF010000003">
    <property type="protein sequence ID" value="KAK6635480.1"/>
    <property type="molecule type" value="Genomic_DNA"/>
</dbReference>
<evidence type="ECO:0000313" key="3">
    <source>
        <dbReference type="Proteomes" id="UP001359485"/>
    </source>
</evidence>
<evidence type="ECO:0000256" key="1">
    <source>
        <dbReference type="SAM" id="MobiDB-lite"/>
    </source>
</evidence>
<comment type="caution">
    <text evidence="2">The sequence shown here is derived from an EMBL/GenBank/DDBJ whole genome shotgun (WGS) entry which is preliminary data.</text>
</comment>
<sequence>MSADSRKKRRQENTRTRKTLATTGHPSPTAIYLLSIAGGEAPEEQEVDEERGTGGRHERRARCPVGVGAAESSKTPRKICMESRKDYVSLIPNDS</sequence>
<feature type="compositionally biased region" description="Basic residues" evidence="1">
    <location>
        <begin position="1"/>
        <end position="10"/>
    </location>
</feature>
<protein>
    <submittedName>
        <fullName evidence="2">Uncharacterized protein</fullName>
    </submittedName>
</protein>
<keyword evidence="3" id="KW-1185">Reference proteome</keyword>
<gene>
    <name evidence="2" type="ORF">RUM44_000732</name>
</gene>
<feature type="region of interest" description="Disordered" evidence="1">
    <location>
        <begin position="1"/>
        <end position="76"/>
    </location>
</feature>
<proteinExistence type="predicted"/>
<organism evidence="2 3">
    <name type="scientific">Polyplax serrata</name>
    <name type="common">Common mouse louse</name>
    <dbReference type="NCBI Taxonomy" id="468196"/>
    <lineage>
        <taxon>Eukaryota</taxon>
        <taxon>Metazoa</taxon>
        <taxon>Ecdysozoa</taxon>
        <taxon>Arthropoda</taxon>
        <taxon>Hexapoda</taxon>
        <taxon>Insecta</taxon>
        <taxon>Pterygota</taxon>
        <taxon>Neoptera</taxon>
        <taxon>Paraneoptera</taxon>
        <taxon>Psocodea</taxon>
        <taxon>Troctomorpha</taxon>
        <taxon>Phthiraptera</taxon>
        <taxon>Anoplura</taxon>
        <taxon>Polyplacidae</taxon>
        <taxon>Polyplax</taxon>
    </lineage>
</organism>
<dbReference type="Proteomes" id="UP001359485">
    <property type="component" value="Unassembled WGS sequence"/>
</dbReference>
<name>A0ABR1B639_POLSC</name>
<evidence type="ECO:0000313" key="2">
    <source>
        <dbReference type="EMBL" id="KAK6635480.1"/>
    </source>
</evidence>